<dbReference type="EMBL" id="GHWJ01003700">
    <property type="protein sequence ID" value="NOV36437.1"/>
    <property type="molecule type" value="Transcribed_RNA"/>
</dbReference>
<dbReference type="Pfam" id="PF12251">
    <property type="entry name" value="SNAPC3"/>
    <property type="match status" value="1"/>
</dbReference>
<dbReference type="PANTHER" id="PTHR13421:SF16">
    <property type="entry name" value="SNRNA-ACTIVATING PROTEIN COMPLEX SUBUNIT 3"/>
    <property type="match status" value="1"/>
</dbReference>
<organism evidence="11">
    <name type="scientific">Rhipicephalus microplus</name>
    <name type="common">Cattle tick</name>
    <name type="synonym">Boophilus microplus</name>
    <dbReference type="NCBI Taxonomy" id="6941"/>
    <lineage>
        <taxon>Eukaryota</taxon>
        <taxon>Metazoa</taxon>
        <taxon>Ecdysozoa</taxon>
        <taxon>Arthropoda</taxon>
        <taxon>Chelicerata</taxon>
        <taxon>Arachnida</taxon>
        <taxon>Acari</taxon>
        <taxon>Parasitiformes</taxon>
        <taxon>Ixodida</taxon>
        <taxon>Ixodoidea</taxon>
        <taxon>Ixodidae</taxon>
        <taxon>Rhipicephalinae</taxon>
        <taxon>Rhipicephalus</taxon>
        <taxon>Boophilus</taxon>
    </lineage>
</organism>
<evidence type="ECO:0000256" key="8">
    <source>
        <dbReference type="ARBA" id="ARBA00025193"/>
    </source>
</evidence>
<dbReference type="VEuPathDB" id="VectorBase:LOC119159768"/>
<dbReference type="InterPro" id="IPR022042">
    <property type="entry name" value="snRNA-activating_su3"/>
</dbReference>
<keyword evidence="6" id="KW-0804">Transcription</keyword>
<dbReference type="GO" id="GO:0001046">
    <property type="term" value="F:core promoter sequence-specific DNA binding"/>
    <property type="evidence" value="ECO:0007669"/>
    <property type="project" value="TreeGrafter"/>
</dbReference>
<keyword evidence="4" id="KW-0805">Transcription regulation</keyword>
<comment type="subunit">
    <text evidence="9">Part of the SNAPc complex composed of 5 subunits: SNAPC1, SNAPC2, SNAPC3, SNAPC4 and SNAPC5. SNAPC3 interacts with SNAPC1.</text>
</comment>
<comment type="function">
    <text evidence="8">Part of the SNAPc complex required for the transcription of both RNA polymerase II and III small-nuclear RNA genes. Binds to the proximal sequence element (PSE), a non-TATA-box basal promoter element common to these 2 types of genes. Recruits TBP and BRF2 to the U6 snRNA TATA box.</text>
</comment>
<reference evidence="11" key="1">
    <citation type="submission" date="2019-09" db="EMBL/GenBank/DDBJ databases">
        <title>Organ-specific transcriptomic study of the physiology of the cattle tick, Rhipicephalus microplus.</title>
        <authorList>
            <person name="Tirloni L."/>
            <person name="Braz G."/>
            <person name="Gandara A.C.P."/>
            <person name="Sabadin G.A."/>
            <person name="da Silva R.M."/>
            <person name="Guizzo M.G."/>
            <person name="Machado J.A."/>
            <person name="Costa E.P."/>
            <person name="Gomes H.F."/>
            <person name="Moraes J."/>
            <person name="Mota M.B.S."/>
            <person name="Mesquita R.D."/>
            <person name="Alvarenga P.H."/>
            <person name="Alves F."/>
            <person name="Seixas A."/>
            <person name="da Fonseca R.N."/>
            <person name="Fogaca A."/>
            <person name="Logullo C."/>
            <person name="Tanaka A."/>
            <person name="Daffre S."/>
            <person name="Termignoni C."/>
            <person name="Vaz I.S.Jr."/>
            <person name="Oliveira P.L."/>
            <person name="Ribeiro J.M."/>
        </authorList>
    </citation>
    <scope>NUCLEOTIDE SEQUENCE</scope>
    <source>
        <strain evidence="11">Porto Alegre</strain>
    </source>
</reference>
<name>A0A6M2CSU8_RHIMP</name>
<evidence type="ECO:0000256" key="3">
    <source>
        <dbReference type="ARBA" id="ARBA00013634"/>
    </source>
</evidence>
<dbReference type="AlphaFoldDB" id="A0A6M2CSU8"/>
<dbReference type="GO" id="GO:0019185">
    <property type="term" value="C:snRNA-activating protein complex"/>
    <property type="evidence" value="ECO:0007669"/>
    <property type="project" value="TreeGrafter"/>
</dbReference>
<evidence type="ECO:0000256" key="2">
    <source>
        <dbReference type="ARBA" id="ARBA00010410"/>
    </source>
</evidence>
<proteinExistence type="inferred from homology"/>
<evidence type="ECO:0000256" key="6">
    <source>
        <dbReference type="ARBA" id="ARBA00023163"/>
    </source>
</evidence>
<dbReference type="GO" id="GO:0042795">
    <property type="term" value="P:snRNA transcription by RNA polymerase II"/>
    <property type="evidence" value="ECO:0007669"/>
    <property type="project" value="TreeGrafter"/>
</dbReference>
<keyword evidence="7" id="KW-0539">Nucleus</keyword>
<dbReference type="GO" id="GO:0000978">
    <property type="term" value="F:RNA polymerase II cis-regulatory region sequence-specific DNA binding"/>
    <property type="evidence" value="ECO:0007669"/>
    <property type="project" value="TreeGrafter"/>
</dbReference>
<evidence type="ECO:0000256" key="4">
    <source>
        <dbReference type="ARBA" id="ARBA00023015"/>
    </source>
</evidence>
<evidence type="ECO:0000256" key="1">
    <source>
        <dbReference type="ARBA" id="ARBA00004123"/>
    </source>
</evidence>
<dbReference type="GO" id="GO:0005634">
    <property type="term" value="C:nucleus"/>
    <property type="evidence" value="ECO:0007669"/>
    <property type="project" value="UniProtKB-SubCell"/>
</dbReference>
<evidence type="ECO:0000256" key="10">
    <source>
        <dbReference type="ARBA" id="ARBA00029606"/>
    </source>
</evidence>
<evidence type="ECO:0000256" key="5">
    <source>
        <dbReference type="ARBA" id="ARBA00023125"/>
    </source>
</evidence>
<accession>A0A6M2CSU8</accession>
<dbReference type="GO" id="GO:0042796">
    <property type="term" value="P:snRNA transcription by RNA polymerase III"/>
    <property type="evidence" value="ECO:0007669"/>
    <property type="project" value="TreeGrafter"/>
</dbReference>
<comment type="similarity">
    <text evidence="2">Belongs to the SNAPC3/SRD2 family.</text>
</comment>
<sequence length="387" mass="44543">MDAVHETENRPFIGEVMSPAEFKRNWNDALKNDQQVDDPTLREALMKALNVPEAVLKTLEEDCSPSTLSCGEESMDIEKLPDYDGLVTLRLQKEDIEKREADEAYRLKTSQHFRKVCFLSKVNCTKRGDPWNAQEEDDPVPSNEVVLIVQVFKPIKMPVVLKKVRLGAQNFSFKIQAELAMLGCQTLRTLREKISCVSDAVIVGDFSDDPDRTSDQQASDLYKSAFFYIGNTFYNDMSDPSCRDYSEVIIEWAKDPKREIGPFNVADMADTKLVDLNLRLGYPYVYVHQGYCEHLVVFSDMRMHHPHDSQCLADYPVTLQAFPRGKSVFCMMCHKKIATWVTYENERVTSDPYFFCDGCFRSYNYTADNQKIGNFRATHFLDWNNVL</sequence>
<protein>
    <recommendedName>
        <fullName evidence="3">snRNA-activating protein complex subunit 3</fullName>
    </recommendedName>
    <alternativeName>
        <fullName evidence="10">Small nuclear RNA-activating complex polypeptide 3</fullName>
    </alternativeName>
</protein>
<dbReference type="GO" id="GO:0003681">
    <property type="term" value="F:bent DNA binding"/>
    <property type="evidence" value="ECO:0007669"/>
    <property type="project" value="TreeGrafter"/>
</dbReference>
<comment type="subcellular location">
    <subcellularLocation>
        <location evidence="1">Nucleus</location>
    </subcellularLocation>
</comment>
<evidence type="ECO:0000313" key="11">
    <source>
        <dbReference type="EMBL" id="NOV36437.1"/>
    </source>
</evidence>
<dbReference type="GO" id="GO:0001006">
    <property type="term" value="F:RNA polymerase III type 3 promoter sequence-specific DNA binding"/>
    <property type="evidence" value="ECO:0007669"/>
    <property type="project" value="TreeGrafter"/>
</dbReference>
<dbReference type="PANTHER" id="PTHR13421">
    <property type="entry name" value="SNRNA-ACTIVATING PROTEIN COMPLEX SUBUNIT 3"/>
    <property type="match status" value="1"/>
</dbReference>
<keyword evidence="5" id="KW-0238">DNA-binding</keyword>
<evidence type="ECO:0000256" key="9">
    <source>
        <dbReference type="ARBA" id="ARBA00025958"/>
    </source>
</evidence>
<dbReference type="OrthoDB" id="46583at2759"/>
<evidence type="ECO:0000256" key="7">
    <source>
        <dbReference type="ARBA" id="ARBA00023242"/>
    </source>
</evidence>